<feature type="transmembrane region" description="Helical" evidence="1">
    <location>
        <begin position="164"/>
        <end position="182"/>
    </location>
</feature>
<feature type="domain" description="Transglutaminase-like" evidence="2">
    <location>
        <begin position="513"/>
        <end position="585"/>
    </location>
</feature>
<proteinExistence type="predicted"/>
<dbReference type="Proteomes" id="UP001519288">
    <property type="component" value="Unassembled WGS sequence"/>
</dbReference>
<feature type="transmembrane region" description="Helical" evidence="1">
    <location>
        <begin position="140"/>
        <end position="159"/>
    </location>
</feature>
<dbReference type="InterPro" id="IPR002931">
    <property type="entry name" value="Transglutaminase-like"/>
</dbReference>
<feature type="transmembrane region" description="Helical" evidence="1">
    <location>
        <begin position="221"/>
        <end position="242"/>
    </location>
</feature>
<organism evidence="3 4">
    <name type="scientific">Paenibacillus shirakamiensis</name>
    <dbReference type="NCBI Taxonomy" id="1265935"/>
    <lineage>
        <taxon>Bacteria</taxon>
        <taxon>Bacillati</taxon>
        <taxon>Bacillota</taxon>
        <taxon>Bacilli</taxon>
        <taxon>Bacillales</taxon>
        <taxon>Paenibacillaceae</taxon>
        <taxon>Paenibacillus</taxon>
    </lineage>
</organism>
<dbReference type="Gene3D" id="3.10.620.30">
    <property type="match status" value="1"/>
</dbReference>
<dbReference type="Pfam" id="PF01841">
    <property type="entry name" value="Transglut_core"/>
    <property type="match status" value="1"/>
</dbReference>
<comment type="caution">
    <text evidence="3">The sequence shown here is derived from an EMBL/GenBank/DDBJ whole genome shotgun (WGS) entry which is preliminary data.</text>
</comment>
<feature type="transmembrane region" description="Helical" evidence="1">
    <location>
        <begin position="84"/>
        <end position="103"/>
    </location>
</feature>
<name>A0ABS4JJ52_9BACL</name>
<evidence type="ECO:0000259" key="2">
    <source>
        <dbReference type="SMART" id="SM00460"/>
    </source>
</evidence>
<feature type="transmembrane region" description="Helical" evidence="1">
    <location>
        <begin position="642"/>
        <end position="674"/>
    </location>
</feature>
<dbReference type="SUPFAM" id="SSF54001">
    <property type="entry name" value="Cysteine proteinases"/>
    <property type="match status" value="1"/>
</dbReference>
<evidence type="ECO:0000313" key="4">
    <source>
        <dbReference type="Proteomes" id="UP001519288"/>
    </source>
</evidence>
<keyword evidence="1" id="KW-0472">Membrane</keyword>
<evidence type="ECO:0000256" key="1">
    <source>
        <dbReference type="SAM" id="Phobius"/>
    </source>
</evidence>
<gene>
    <name evidence="3" type="ORF">J2Z69_002773</name>
</gene>
<dbReference type="InterPro" id="IPR052901">
    <property type="entry name" value="Bact_TGase-like"/>
</dbReference>
<sequence>MQKILNKIHRSSPSLQIMNAKDLPEPKMKYLDRMLLSLFLFGLFREWLAPLIPILGPDDSRTIALFYVITLSFLVLGCMDLPRWMYMCLSPAIWITSMLYIFGQSQGLSWFMHCGQVITENVQQIYATGRMLNMGEEMRMLLLLMGWSLLVISVQLLALSRQSIFLFFGATILYLLALEYGLNLSVYAGVVRTVLIGLLLQAVIHVLHLRQNVQGDLSGLLLSRYMWSVALILGCVFGIAGLTRQLDSKPSSSLLWNHAVQSLETWTETSLLPKSRSTYNLSGYGEDDQELGAPLQLKHEPFLTVNSPIRSYLRGESKSKYTGRGWEEGDIQQILLAEDGTIPKQISNLSHGPLIQQTITFHEPQTGELALWGGGIPIKLDRLQHGNQSLPFQSAYYDISKEAVLYKENPMDTTHNSQLTGYSITVEAGDVPSTQLQAIPLTTQDPSFVKENNLALPAELPASVKNLAKQIIKDAPTRYEAVMAVQTYLKQHYKYTLKTSIPPTGDDFTAHFLFVAKKGYCTHFSTAMAVLLRTQGIPARWVKGFAPGQLSKEDKDRYNVSYADAHAWVEVYFPEFGWVPFDPTPGFSMTSDEAPLVSSALANVGGLNYIHVGSRVLKLSVASLNKFTFQLLLWIQQHRGSFILIIISFIALVSLFGWVLSRWTWMVVLLIFYLPRNRFPGRPELLKVSEKVWTIIYRRYGNQTVGITGREYISSLGSEDDYERTELIQFLNTWEAVYYGRVKLDRLSTRMFLRKCRHITTIYS</sequence>
<dbReference type="InterPro" id="IPR038765">
    <property type="entry name" value="Papain-like_cys_pep_sf"/>
</dbReference>
<dbReference type="EMBL" id="JAGGLD010000004">
    <property type="protein sequence ID" value="MBP2001728.1"/>
    <property type="molecule type" value="Genomic_DNA"/>
</dbReference>
<evidence type="ECO:0000313" key="3">
    <source>
        <dbReference type="EMBL" id="MBP2001728.1"/>
    </source>
</evidence>
<dbReference type="SMART" id="SM00460">
    <property type="entry name" value="TGc"/>
    <property type="match status" value="1"/>
</dbReference>
<dbReference type="PANTHER" id="PTHR42736:SF1">
    <property type="entry name" value="PROTEIN-GLUTAMINE GAMMA-GLUTAMYLTRANSFERASE"/>
    <property type="match status" value="1"/>
</dbReference>
<feature type="transmembrane region" description="Helical" evidence="1">
    <location>
        <begin position="35"/>
        <end position="56"/>
    </location>
</feature>
<reference evidence="3 4" key="1">
    <citation type="submission" date="2021-03" db="EMBL/GenBank/DDBJ databases">
        <title>Genomic Encyclopedia of Type Strains, Phase IV (KMG-IV): sequencing the most valuable type-strain genomes for metagenomic binning, comparative biology and taxonomic classification.</title>
        <authorList>
            <person name="Goeker M."/>
        </authorList>
    </citation>
    <scope>NUCLEOTIDE SEQUENCE [LARGE SCALE GENOMIC DNA]</scope>
    <source>
        <strain evidence="3 4">DSM 26806</strain>
    </source>
</reference>
<accession>A0ABS4JJ52</accession>
<feature type="transmembrane region" description="Helical" evidence="1">
    <location>
        <begin position="188"/>
        <end position="209"/>
    </location>
</feature>
<dbReference type="RefSeq" id="WP_209863517.1">
    <property type="nucleotide sequence ID" value="NZ_JAGGLD010000004.1"/>
</dbReference>
<dbReference type="PANTHER" id="PTHR42736">
    <property type="entry name" value="PROTEIN-GLUTAMINE GAMMA-GLUTAMYLTRANSFERASE"/>
    <property type="match status" value="1"/>
</dbReference>
<keyword evidence="1" id="KW-0812">Transmembrane</keyword>
<keyword evidence="1" id="KW-1133">Transmembrane helix</keyword>
<protein>
    <recommendedName>
        <fullName evidence="2">Transglutaminase-like domain-containing protein</fullName>
    </recommendedName>
</protein>
<keyword evidence="4" id="KW-1185">Reference proteome</keyword>
<feature type="transmembrane region" description="Helical" evidence="1">
    <location>
        <begin position="62"/>
        <end position="79"/>
    </location>
</feature>